<comment type="caution">
    <text evidence="1">The sequence shown here is derived from an EMBL/GenBank/DDBJ whole genome shotgun (WGS) entry which is preliminary data.</text>
</comment>
<proteinExistence type="predicted"/>
<evidence type="ECO:0000313" key="1">
    <source>
        <dbReference type="EMBL" id="EKC44826.1"/>
    </source>
</evidence>
<sequence>LDANAGSIDREIAWQALQAASQAPNPKDVTSNTQWSILYDNSALTAEAVIRRDWNTKTSYDLASNVAVTDVG</sequence>
<gene>
    <name evidence="1" type="ORF">LEA_20469</name>
</gene>
<name>K1SBP9_9ZZZZ</name>
<dbReference type="EMBL" id="AJWY01014067">
    <property type="protein sequence ID" value="EKC44826.1"/>
    <property type="molecule type" value="Genomic_DNA"/>
</dbReference>
<dbReference type="AlphaFoldDB" id="K1SBP9"/>
<reference evidence="1" key="1">
    <citation type="journal article" date="2013" name="Environ. Microbiol.">
        <title>Microbiota from the distal guts of lean and obese adolescents exhibit partial functional redundancy besides clear differences in community structure.</title>
        <authorList>
            <person name="Ferrer M."/>
            <person name="Ruiz A."/>
            <person name="Lanza F."/>
            <person name="Haange S.B."/>
            <person name="Oberbach A."/>
            <person name="Till H."/>
            <person name="Bargiela R."/>
            <person name="Campoy C."/>
            <person name="Segura M.T."/>
            <person name="Richter M."/>
            <person name="von Bergen M."/>
            <person name="Seifert J."/>
            <person name="Suarez A."/>
        </authorList>
    </citation>
    <scope>NUCLEOTIDE SEQUENCE</scope>
</reference>
<accession>K1SBP9</accession>
<organism evidence="1">
    <name type="scientific">human gut metagenome</name>
    <dbReference type="NCBI Taxonomy" id="408170"/>
    <lineage>
        <taxon>unclassified sequences</taxon>
        <taxon>metagenomes</taxon>
        <taxon>organismal metagenomes</taxon>
    </lineage>
</organism>
<protein>
    <submittedName>
        <fullName evidence="1">Uncharacterized protein</fullName>
    </submittedName>
</protein>
<feature type="non-terminal residue" evidence="1">
    <location>
        <position position="1"/>
    </location>
</feature>